<dbReference type="EMBL" id="MEHA01000002">
    <property type="protein sequence ID" value="ODR54927.1"/>
    <property type="molecule type" value="Genomic_DNA"/>
</dbReference>
<feature type="domain" description="CobE/GbiG C-terminal" evidence="1">
    <location>
        <begin position="225"/>
        <end position="343"/>
    </location>
</feature>
<dbReference type="RefSeq" id="WP_069153072.1">
    <property type="nucleotide sequence ID" value="NZ_JAQCZP010000028.1"/>
</dbReference>
<accession>A0A1E3UMR2</accession>
<dbReference type="InterPro" id="IPR021745">
    <property type="entry name" value="CbiG_mid"/>
</dbReference>
<dbReference type="SUPFAM" id="SSF159672">
    <property type="entry name" value="CbiG N-terminal domain-like"/>
    <property type="match status" value="1"/>
</dbReference>
<evidence type="ECO:0000259" key="3">
    <source>
        <dbReference type="Pfam" id="PF11761"/>
    </source>
</evidence>
<dbReference type="EMBL" id="MCGH01000002">
    <property type="protein sequence ID" value="ODM07419.1"/>
    <property type="molecule type" value="Genomic_DNA"/>
</dbReference>
<dbReference type="InterPro" id="IPR002750">
    <property type="entry name" value="CobE/GbiG_C"/>
</dbReference>
<dbReference type="Gene3D" id="3.40.50.11220">
    <property type="match status" value="1"/>
</dbReference>
<dbReference type="SUPFAM" id="SSF159664">
    <property type="entry name" value="CobE/GbiG C-terminal domain-like"/>
    <property type="match status" value="1"/>
</dbReference>
<evidence type="ECO:0000313" key="8">
    <source>
        <dbReference type="Proteomes" id="UP000094271"/>
    </source>
</evidence>
<evidence type="ECO:0000259" key="1">
    <source>
        <dbReference type="Pfam" id="PF01890"/>
    </source>
</evidence>
<evidence type="ECO:0000313" key="6">
    <source>
        <dbReference type="EMBL" id="ODR54927.1"/>
    </source>
</evidence>
<dbReference type="InterPro" id="IPR052553">
    <property type="entry name" value="CbiG_hydrolase"/>
</dbReference>
<feature type="domain" description="Cobalamin biosynthesis central region" evidence="3">
    <location>
        <begin position="137"/>
        <end position="210"/>
    </location>
</feature>
<dbReference type="OrthoDB" id="9781023at2"/>
<dbReference type="Pfam" id="PF01890">
    <property type="entry name" value="CbiG_C"/>
    <property type="match status" value="1"/>
</dbReference>
<dbReference type="Proteomes" id="UP000094271">
    <property type="component" value="Unassembled WGS sequence"/>
</dbReference>
<dbReference type="GO" id="GO:0009236">
    <property type="term" value="P:cobalamin biosynthetic process"/>
    <property type="evidence" value="ECO:0007669"/>
    <property type="project" value="InterPro"/>
</dbReference>
<dbReference type="Gene3D" id="3.30.420.180">
    <property type="entry name" value="CobE/GbiG C-terminal domain"/>
    <property type="match status" value="1"/>
</dbReference>
<evidence type="ECO:0000313" key="7">
    <source>
        <dbReference type="Proteomes" id="UP000094067"/>
    </source>
</evidence>
<reference evidence="5 9" key="2">
    <citation type="submission" date="2016-08" db="EMBL/GenBank/DDBJ databases">
        <title>Characterization of Isolates of Eisenbergiella tayi Derived from Blood Cultures, Using Whole Genome Sequencing.</title>
        <authorList>
            <person name="Bernier A.-M."/>
            <person name="Burdz T."/>
            <person name="Wiebe D."/>
            <person name="Bernard K."/>
        </authorList>
    </citation>
    <scope>NUCLEOTIDE SEQUENCE [LARGE SCALE GENOMIC DNA]</scope>
    <source>
        <strain evidence="5 9">NML120146</strain>
    </source>
</reference>
<dbReference type="Proteomes" id="UP000094869">
    <property type="component" value="Unassembled WGS sequence"/>
</dbReference>
<dbReference type="PANTHER" id="PTHR37477">
    <property type="entry name" value="COBALT-PRECORRIN-5A HYDROLASE"/>
    <property type="match status" value="1"/>
</dbReference>
<dbReference type="Pfam" id="PF11761">
    <property type="entry name" value="CbiG_mid"/>
    <property type="match status" value="1"/>
</dbReference>
<reference evidence="6 8" key="3">
    <citation type="submission" date="2016-08" db="EMBL/GenBank/DDBJ databases">
        <authorList>
            <person name="Seilhamer J.J."/>
        </authorList>
    </citation>
    <scope>NUCLEOTIDE SEQUENCE [LARGE SCALE GENOMIC DNA]</scope>
    <source>
        <strain evidence="6 8">NML150140-1</strain>
    </source>
</reference>
<evidence type="ECO:0000313" key="4">
    <source>
        <dbReference type="EMBL" id="ODM07419.1"/>
    </source>
</evidence>
<evidence type="ECO:0000259" key="2">
    <source>
        <dbReference type="Pfam" id="PF11760"/>
    </source>
</evidence>
<dbReference type="Proteomes" id="UP000094067">
    <property type="component" value="Unassembled WGS sequence"/>
</dbReference>
<dbReference type="AlphaFoldDB" id="A0A1E3UMR2"/>
<dbReference type="EMBL" id="MEHD01000043">
    <property type="protein sequence ID" value="ODR48257.1"/>
    <property type="molecule type" value="Genomic_DNA"/>
</dbReference>
<dbReference type="InterPro" id="IPR021744">
    <property type="entry name" value="CbiG_N"/>
</dbReference>
<evidence type="ECO:0000313" key="5">
    <source>
        <dbReference type="EMBL" id="ODR48257.1"/>
    </source>
</evidence>
<dbReference type="InterPro" id="IPR038029">
    <property type="entry name" value="GbiG_N_sf"/>
</dbReference>
<dbReference type="InterPro" id="IPR036518">
    <property type="entry name" value="CobE/GbiG_C_sf"/>
</dbReference>
<keyword evidence="9" id="KW-1185">Reference proteome</keyword>
<reference evidence="4 7" key="1">
    <citation type="submission" date="2016-07" db="EMBL/GenBank/DDBJ databases">
        <title>Characterization of isolates of Eisenbergiella tayi derived from blood cultures, using whole genome sequencing.</title>
        <authorList>
            <person name="Burdz T."/>
            <person name="Wiebe D."/>
            <person name="Huynh C."/>
            <person name="Bernard K."/>
        </authorList>
    </citation>
    <scope>NUCLEOTIDE SEQUENCE [LARGE SCALE GENOMIC DNA]</scope>
    <source>
        <strain evidence="4 7">NML 110608</strain>
    </source>
</reference>
<protein>
    <submittedName>
        <fullName evidence="4">Cobalamin biosynthesis protein CbiG</fullName>
    </submittedName>
</protein>
<dbReference type="Pfam" id="PF11760">
    <property type="entry name" value="CbiG_N"/>
    <property type="match status" value="1"/>
</dbReference>
<feature type="domain" description="Cobalamin synthesis G N-terminal" evidence="2">
    <location>
        <begin position="52"/>
        <end position="132"/>
    </location>
</feature>
<comment type="caution">
    <text evidence="6">The sequence shown here is derived from an EMBL/GenBank/DDBJ whole genome shotgun (WGS) entry which is preliminary data.</text>
</comment>
<dbReference type="PANTHER" id="PTHR37477:SF1">
    <property type="entry name" value="COBALT-PRECORRIN-5A HYDROLASE"/>
    <property type="match status" value="1"/>
</dbReference>
<proteinExistence type="predicted"/>
<evidence type="ECO:0000313" key="9">
    <source>
        <dbReference type="Proteomes" id="UP000094869"/>
    </source>
</evidence>
<sequence>MKAAVISFTGKGGRWNRVITDRLRSEDICCTGYGFYKYGEEGLEPFSHVRELMESLFSSCDLLLFIGAAGIAVRAVAPFIRGKAQDPAVLVMDECAHHVISLLSGHLGGANEWCRRIALLTGAEPVITTATDLNGIFAVDLFARENGLAVRNTEAIREVSGRLLHGGKAGFYSEIPWEGELPSSLILFSEKEKEDARKPEYGIVISADADKQIFPITCFLAPRDLTVGIGSRKGIAREEITRCLNRVLEENGLWEGRIARLASVSLKREEPGIQEEALARRVPFLTYTPEELERVPGTFHGSSFVEKTVGVDNVCERAAVLGSGGGELLVGKRAGSGVTVAIARQEVPTLHFADTEKENGQL</sequence>
<name>A0A1E3UMR2_9FIRM</name>
<gene>
    <name evidence="6" type="ORF">BEI59_03085</name>
    <name evidence="4" type="ORF">BEI61_03309</name>
    <name evidence="5" type="ORF">BEI63_25745</name>
</gene>
<dbReference type="PATRIC" id="fig|1432052.4.peg.3685"/>
<organism evidence="6 8">
    <name type="scientific">Eisenbergiella tayi</name>
    <dbReference type="NCBI Taxonomy" id="1432052"/>
    <lineage>
        <taxon>Bacteria</taxon>
        <taxon>Bacillati</taxon>
        <taxon>Bacillota</taxon>
        <taxon>Clostridia</taxon>
        <taxon>Lachnospirales</taxon>
        <taxon>Lachnospiraceae</taxon>
        <taxon>Eisenbergiella</taxon>
    </lineage>
</organism>